<comment type="caution">
    <text evidence="1">The sequence shown here is derived from an EMBL/GenBank/DDBJ whole genome shotgun (WGS) entry which is preliminary data.</text>
</comment>
<proteinExistence type="predicted"/>
<accession>A0AAV4LPQ6</accession>
<dbReference type="Proteomes" id="UP001497744">
    <property type="component" value="Unassembled WGS sequence"/>
</dbReference>
<reference evidence="1 2" key="1">
    <citation type="submission" date="2021-06" db="EMBL/GenBank/DDBJ databases">
        <title>Genome sequence of Babesia caballi.</title>
        <authorList>
            <person name="Yamagishi J."/>
            <person name="Kidaka T."/>
            <person name="Ochi A."/>
        </authorList>
    </citation>
    <scope>NUCLEOTIDE SEQUENCE [LARGE SCALE GENOMIC DNA]</scope>
    <source>
        <strain evidence="1">USDA-D6B2</strain>
    </source>
</reference>
<evidence type="ECO:0000313" key="1">
    <source>
        <dbReference type="EMBL" id="GIX60809.1"/>
    </source>
</evidence>
<sequence>MQLCGSINCVCSPRLADNERVKVDDLVVSVFVSKQNTASLSILDCVDRLSHEYPANKFLVIDADQVPRAAYDADLQQFPAALISFGGDVYRRLVQESSGYPADWQGSPQWELPSCADTQGTVQCTLPGAFYSSVKREIELFGVNYNGCEVSSLPLRSGTHSYTHGIDTDNLNVKRVGWPTE</sequence>
<protein>
    <submittedName>
        <fullName evidence="1">RNA-binding protein, putative</fullName>
    </submittedName>
</protein>
<dbReference type="RefSeq" id="XP_067712880.1">
    <property type="nucleotide sequence ID" value="XM_067856779.1"/>
</dbReference>
<dbReference type="AlphaFoldDB" id="A0AAV4LPQ6"/>
<gene>
    <name evidence="1" type="ORF">BcabD6B2_02440</name>
</gene>
<dbReference type="GeneID" id="94192292"/>
<dbReference type="Gene3D" id="3.40.30.10">
    <property type="entry name" value="Glutaredoxin"/>
    <property type="match status" value="1"/>
</dbReference>
<dbReference type="InterPro" id="IPR036249">
    <property type="entry name" value="Thioredoxin-like_sf"/>
</dbReference>
<evidence type="ECO:0000313" key="2">
    <source>
        <dbReference type="Proteomes" id="UP001497744"/>
    </source>
</evidence>
<keyword evidence="2" id="KW-1185">Reference proteome</keyword>
<dbReference type="SUPFAM" id="SSF52833">
    <property type="entry name" value="Thioredoxin-like"/>
    <property type="match status" value="1"/>
</dbReference>
<dbReference type="EMBL" id="BPLF01000001">
    <property type="protein sequence ID" value="GIX60809.1"/>
    <property type="molecule type" value="Genomic_DNA"/>
</dbReference>
<organism evidence="1 2">
    <name type="scientific">Babesia caballi</name>
    <dbReference type="NCBI Taxonomy" id="5871"/>
    <lineage>
        <taxon>Eukaryota</taxon>
        <taxon>Sar</taxon>
        <taxon>Alveolata</taxon>
        <taxon>Apicomplexa</taxon>
        <taxon>Aconoidasida</taxon>
        <taxon>Piroplasmida</taxon>
        <taxon>Babesiidae</taxon>
        <taxon>Babesia</taxon>
    </lineage>
</organism>
<name>A0AAV4LPQ6_BABCB</name>